<dbReference type="PROSITE" id="PS50030">
    <property type="entry name" value="UBA"/>
    <property type="match status" value="1"/>
</dbReference>
<dbReference type="GO" id="GO:0016020">
    <property type="term" value="C:membrane"/>
    <property type="evidence" value="ECO:0007669"/>
    <property type="project" value="UniProtKB-SubCell"/>
</dbReference>
<evidence type="ECO:0000256" key="3">
    <source>
        <dbReference type="ARBA" id="ARBA00022989"/>
    </source>
</evidence>
<dbReference type="AlphaFoldDB" id="A0ABD3MUQ8"/>
<comment type="subcellular location">
    <subcellularLocation>
        <location evidence="1">Membrane</location>
        <topology evidence="1">Multi-pass membrane protein</topology>
    </subcellularLocation>
</comment>
<dbReference type="SMART" id="SM00165">
    <property type="entry name" value="UBA"/>
    <property type="match status" value="1"/>
</dbReference>
<dbReference type="SUPFAM" id="SSF144091">
    <property type="entry name" value="Rhomboid-like"/>
    <property type="match status" value="1"/>
</dbReference>
<feature type="compositionally biased region" description="Pro residues" evidence="5">
    <location>
        <begin position="251"/>
        <end position="262"/>
    </location>
</feature>
<dbReference type="PANTHER" id="PTHR43066:SF21">
    <property type="entry name" value="UBIQUITIN-ASSOCIATED DOMAIN-CONTAINING PROTEIN 2"/>
    <property type="match status" value="1"/>
</dbReference>
<dbReference type="InterPro" id="IPR009060">
    <property type="entry name" value="UBA-like_sf"/>
</dbReference>
<sequence>MSASQSQLHNPRSVWFLGAPISKVIAFSTAAIYILAEMKHWHEAMVFDTTKIFDHAQFYRIFVCNLTFGSMGELLFGLAALCPLLRRFEREMGSRKFGAYILYSSLLSTIFELLFFNIFFDTERYSGPYPQLGAVLYLFHRYTPRLHPKFFGILGFDFSEKSLTYGLCLQIIFSGGLGTIIPTVFGFLAGMLSVNLSNNELPDFVYSTCAVLGKVFVDEAPAVMMARSVQRAGRSRRGTGQRNVASTSAPAPSPQTPSPPPEEAIEQLTSMGFEREAVIRALQMSGNNVEAAANRLLMG</sequence>
<keyword evidence="4 6" id="KW-0472">Membrane</keyword>
<feature type="transmembrane region" description="Helical" evidence="6">
    <location>
        <begin position="56"/>
        <end position="85"/>
    </location>
</feature>
<feature type="domain" description="UBA" evidence="7">
    <location>
        <begin position="259"/>
        <end position="299"/>
    </location>
</feature>
<proteinExistence type="predicted"/>
<feature type="transmembrane region" description="Helical" evidence="6">
    <location>
        <begin position="97"/>
        <end position="120"/>
    </location>
</feature>
<protein>
    <recommendedName>
        <fullName evidence="7">UBA domain-containing protein</fullName>
    </recommendedName>
</protein>
<keyword evidence="3 6" id="KW-1133">Transmembrane helix</keyword>
<dbReference type="Proteomes" id="UP001530400">
    <property type="component" value="Unassembled WGS sequence"/>
</dbReference>
<evidence type="ECO:0000256" key="2">
    <source>
        <dbReference type="ARBA" id="ARBA00022692"/>
    </source>
</evidence>
<evidence type="ECO:0000313" key="9">
    <source>
        <dbReference type="Proteomes" id="UP001530400"/>
    </source>
</evidence>
<evidence type="ECO:0000256" key="4">
    <source>
        <dbReference type="ARBA" id="ARBA00023136"/>
    </source>
</evidence>
<evidence type="ECO:0000259" key="7">
    <source>
        <dbReference type="PROSITE" id="PS50030"/>
    </source>
</evidence>
<dbReference type="SUPFAM" id="SSF46934">
    <property type="entry name" value="UBA-like"/>
    <property type="match status" value="1"/>
</dbReference>
<evidence type="ECO:0000313" key="8">
    <source>
        <dbReference type="EMBL" id="KAL3767412.1"/>
    </source>
</evidence>
<dbReference type="FunFam" id="1.10.8.10:FF:000003">
    <property type="entry name" value="UV excision repair protein RAD23 homolog"/>
    <property type="match status" value="1"/>
</dbReference>
<evidence type="ECO:0000256" key="1">
    <source>
        <dbReference type="ARBA" id="ARBA00004141"/>
    </source>
</evidence>
<keyword evidence="2 6" id="KW-0812">Transmembrane</keyword>
<dbReference type="InterPro" id="IPR015940">
    <property type="entry name" value="UBA"/>
</dbReference>
<dbReference type="EMBL" id="JALLPJ020001366">
    <property type="protein sequence ID" value="KAL3767412.1"/>
    <property type="molecule type" value="Genomic_DNA"/>
</dbReference>
<evidence type="ECO:0000256" key="5">
    <source>
        <dbReference type="SAM" id="MobiDB-lite"/>
    </source>
</evidence>
<dbReference type="PANTHER" id="PTHR43066">
    <property type="entry name" value="RHOMBOID-RELATED PROTEIN"/>
    <property type="match status" value="1"/>
</dbReference>
<name>A0ABD3MUQ8_9STRA</name>
<feature type="transmembrane region" description="Helical" evidence="6">
    <location>
        <begin position="163"/>
        <end position="192"/>
    </location>
</feature>
<feature type="transmembrane region" description="Helical" evidence="6">
    <location>
        <begin position="14"/>
        <end position="36"/>
    </location>
</feature>
<dbReference type="InterPro" id="IPR035952">
    <property type="entry name" value="Rhomboid-like_sf"/>
</dbReference>
<organism evidence="8 9">
    <name type="scientific">Cyclotella atomus</name>
    <dbReference type="NCBI Taxonomy" id="382360"/>
    <lineage>
        <taxon>Eukaryota</taxon>
        <taxon>Sar</taxon>
        <taxon>Stramenopiles</taxon>
        <taxon>Ochrophyta</taxon>
        <taxon>Bacillariophyta</taxon>
        <taxon>Coscinodiscophyceae</taxon>
        <taxon>Thalassiosirophycidae</taxon>
        <taxon>Stephanodiscales</taxon>
        <taxon>Stephanodiscaceae</taxon>
        <taxon>Cyclotella</taxon>
    </lineage>
</organism>
<feature type="region of interest" description="Disordered" evidence="5">
    <location>
        <begin position="228"/>
        <end position="263"/>
    </location>
</feature>
<keyword evidence="9" id="KW-1185">Reference proteome</keyword>
<comment type="caution">
    <text evidence="8">The sequence shown here is derived from an EMBL/GenBank/DDBJ whole genome shotgun (WGS) entry which is preliminary data.</text>
</comment>
<dbReference type="Gene3D" id="1.10.8.10">
    <property type="entry name" value="DNA helicase RuvA subunit, C-terminal domain"/>
    <property type="match status" value="1"/>
</dbReference>
<dbReference type="Gene3D" id="1.20.1540.10">
    <property type="entry name" value="Rhomboid-like"/>
    <property type="match status" value="1"/>
</dbReference>
<reference evidence="8 9" key="1">
    <citation type="submission" date="2024-10" db="EMBL/GenBank/DDBJ databases">
        <title>Updated reference genomes for cyclostephanoid diatoms.</title>
        <authorList>
            <person name="Roberts W.R."/>
            <person name="Alverson A.J."/>
        </authorList>
    </citation>
    <scope>NUCLEOTIDE SEQUENCE [LARGE SCALE GENOMIC DNA]</scope>
    <source>
        <strain evidence="8 9">AJA010-31</strain>
    </source>
</reference>
<evidence type="ECO:0000256" key="6">
    <source>
        <dbReference type="SAM" id="Phobius"/>
    </source>
</evidence>
<dbReference type="Pfam" id="PF00627">
    <property type="entry name" value="UBA"/>
    <property type="match status" value="1"/>
</dbReference>
<gene>
    <name evidence="8" type="ORF">ACHAWO_013853</name>
</gene>
<accession>A0ABD3MUQ8</accession>